<dbReference type="AlphaFoldDB" id="A0A6J4LI79"/>
<feature type="binding site" evidence="13">
    <location>
        <position position="181"/>
    </location>
    <ligand>
        <name>substrate</name>
    </ligand>
</feature>
<evidence type="ECO:0000256" key="8">
    <source>
        <dbReference type="ARBA" id="ARBA00022679"/>
    </source>
</evidence>
<keyword evidence="6" id="KW-0662">Pyridine nucleotide biosynthesis</keyword>
<dbReference type="FunFam" id="3.90.1170.20:FF:000001">
    <property type="entry name" value="Nicotinate-nucleotide diphosphorylase (Carboxylating)"/>
    <property type="match status" value="1"/>
</dbReference>
<dbReference type="PIRSF" id="PIRSF006250">
    <property type="entry name" value="NadC_ModD"/>
    <property type="match status" value="1"/>
</dbReference>
<dbReference type="InterPro" id="IPR027277">
    <property type="entry name" value="NadC/ModD"/>
</dbReference>
<feature type="domain" description="Quinolinate phosphoribosyl transferase C-terminal" evidence="14">
    <location>
        <begin position="136"/>
        <end position="302"/>
    </location>
</feature>
<dbReference type="SUPFAM" id="SSF51690">
    <property type="entry name" value="Nicotinate/Quinolinate PRTase C-terminal domain-like"/>
    <property type="match status" value="1"/>
</dbReference>
<keyword evidence="7 12" id="KW-0328">Glycosyltransferase</keyword>
<feature type="binding site" evidence="13">
    <location>
        <begin position="157"/>
        <end position="159"/>
    </location>
    <ligand>
        <name>substrate</name>
    </ligand>
</feature>
<sequence>MSGAGVPHEAAGGDHRRDARPDELFFPLVGAELARVVRDALDEDRAFDDVTTIATVLSDRRAGARVVARAPGVVAGGPLAAEAFRLLDPAAELHVNVEDGARAVAGEPVLSVRGNARGVLSAERVALNFMQRLSGIATLTLAYVEAVRGTQTRILDTRKTTPGLRRLEKYAVRAGGGMNHRMDLASAVLIKDNHLESVDGDVALAVRRARELAAPGTKVEVECDTLPQVERALDAGADVIMLDNMALDAMRDAVRRIAGQAIVEASGGVRLDTVRAIAETGVDWISVGALTHSAPALDLGLDFE</sequence>
<evidence type="ECO:0000256" key="13">
    <source>
        <dbReference type="PIRSR" id="PIRSR006250-1"/>
    </source>
</evidence>
<evidence type="ECO:0000256" key="11">
    <source>
        <dbReference type="ARBA" id="ARBA00069173"/>
    </source>
</evidence>
<proteinExistence type="inferred from homology"/>
<dbReference type="EMBL" id="CADCTU010000568">
    <property type="protein sequence ID" value="CAA9332328.1"/>
    <property type="molecule type" value="Genomic_DNA"/>
</dbReference>
<dbReference type="GO" id="GO:0004514">
    <property type="term" value="F:nicotinate-nucleotide diphosphorylase (carboxylating) activity"/>
    <property type="evidence" value="ECO:0007669"/>
    <property type="project" value="UniProtKB-EC"/>
</dbReference>
<dbReference type="InterPro" id="IPR004393">
    <property type="entry name" value="NadC"/>
</dbReference>
<feature type="domain" description="Quinolinate phosphoribosyl transferase N-terminal" evidence="15">
    <location>
        <begin position="49"/>
        <end position="134"/>
    </location>
</feature>
<evidence type="ECO:0000256" key="5">
    <source>
        <dbReference type="ARBA" id="ARBA00011944"/>
    </source>
</evidence>
<evidence type="ECO:0000256" key="12">
    <source>
        <dbReference type="PIRNR" id="PIRNR006250"/>
    </source>
</evidence>
<feature type="binding site" evidence="13">
    <location>
        <position position="191"/>
    </location>
    <ligand>
        <name>substrate</name>
    </ligand>
</feature>
<gene>
    <name evidence="16" type="ORF">AVDCRST_MAG11-2533</name>
</gene>
<dbReference type="PANTHER" id="PTHR32179:SF3">
    <property type="entry name" value="NICOTINATE-NUCLEOTIDE PYROPHOSPHORYLASE [CARBOXYLATING]"/>
    <property type="match status" value="1"/>
</dbReference>
<comment type="subunit">
    <text evidence="4">Hexamer formed by 3 homodimers.</text>
</comment>
<comment type="pathway">
    <text evidence="2">Cofactor biosynthesis; NAD(+) biosynthesis; nicotinate D-ribonucleotide from quinolinate: step 1/1.</text>
</comment>
<dbReference type="InterPro" id="IPR013785">
    <property type="entry name" value="Aldolase_TIM"/>
</dbReference>
<dbReference type="UniPathway" id="UPA00253">
    <property type="reaction ID" value="UER00331"/>
</dbReference>
<evidence type="ECO:0000256" key="6">
    <source>
        <dbReference type="ARBA" id="ARBA00022642"/>
    </source>
</evidence>
<dbReference type="InterPro" id="IPR037128">
    <property type="entry name" value="Quinolinate_PRibosylTase_N_sf"/>
</dbReference>
<evidence type="ECO:0000256" key="4">
    <source>
        <dbReference type="ARBA" id="ARBA00011218"/>
    </source>
</evidence>
<dbReference type="FunFam" id="3.20.20.70:FF:000030">
    <property type="entry name" value="Nicotinate-nucleotide pyrophosphorylase, carboxylating"/>
    <property type="match status" value="1"/>
</dbReference>
<evidence type="ECO:0000259" key="14">
    <source>
        <dbReference type="Pfam" id="PF01729"/>
    </source>
</evidence>
<dbReference type="Pfam" id="PF01729">
    <property type="entry name" value="QRPTase_C"/>
    <property type="match status" value="1"/>
</dbReference>
<comment type="catalytic activity">
    <reaction evidence="10">
        <text>nicotinate beta-D-ribonucleotide + CO2 + diphosphate = quinolinate + 5-phospho-alpha-D-ribose 1-diphosphate + 2 H(+)</text>
        <dbReference type="Rhea" id="RHEA:12733"/>
        <dbReference type="ChEBI" id="CHEBI:15378"/>
        <dbReference type="ChEBI" id="CHEBI:16526"/>
        <dbReference type="ChEBI" id="CHEBI:29959"/>
        <dbReference type="ChEBI" id="CHEBI:33019"/>
        <dbReference type="ChEBI" id="CHEBI:57502"/>
        <dbReference type="ChEBI" id="CHEBI:58017"/>
        <dbReference type="EC" id="2.4.2.19"/>
    </reaction>
</comment>
<evidence type="ECO:0000256" key="1">
    <source>
        <dbReference type="ARBA" id="ARBA00003237"/>
    </source>
</evidence>
<feature type="binding site" evidence="13">
    <location>
        <begin position="287"/>
        <end position="289"/>
    </location>
    <ligand>
        <name>substrate</name>
    </ligand>
</feature>
<comment type="similarity">
    <text evidence="3 12">Belongs to the NadC/ModD family.</text>
</comment>
<feature type="binding site" evidence="13">
    <location>
        <position position="222"/>
    </location>
    <ligand>
        <name>substrate</name>
    </ligand>
</feature>
<evidence type="ECO:0000313" key="16">
    <source>
        <dbReference type="EMBL" id="CAA9332328.1"/>
    </source>
</evidence>
<evidence type="ECO:0000256" key="10">
    <source>
        <dbReference type="ARBA" id="ARBA00047445"/>
    </source>
</evidence>
<evidence type="ECO:0000259" key="15">
    <source>
        <dbReference type="Pfam" id="PF02749"/>
    </source>
</evidence>
<name>A0A6J4LI79_9BACT</name>
<dbReference type="SUPFAM" id="SSF54675">
    <property type="entry name" value="Nicotinate/Quinolinate PRTase N-terminal domain-like"/>
    <property type="match status" value="1"/>
</dbReference>
<dbReference type="GO" id="GO:0034213">
    <property type="term" value="P:quinolinate catabolic process"/>
    <property type="evidence" value="ECO:0007669"/>
    <property type="project" value="TreeGrafter"/>
</dbReference>
<evidence type="ECO:0000256" key="9">
    <source>
        <dbReference type="ARBA" id="ARBA00033102"/>
    </source>
</evidence>
<dbReference type="EC" id="2.4.2.19" evidence="5"/>
<protein>
    <recommendedName>
        <fullName evidence="11">Probable nicotinate-nucleotide pyrophosphorylase [carboxylating]</fullName>
        <ecNumber evidence="5">2.4.2.19</ecNumber>
    </recommendedName>
    <alternativeName>
        <fullName evidence="9">Quinolinate phosphoribosyltransferase [decarboxylating]</fullName>
    </alternativeName>
</protein>
<organism evidence="16">
    <name type="scientific">uncultured Gemmatimonadaceae bacterium</name>
    <dbReference type="NCBI Taxonomy" id="246130"/>
    <lineage>
        <taxon>Bacteria</taxon>
        <taxon>Pseudomonadati</taxon>
        <taxon>Gemmatimonadota</taxon>
        <taxon>Gemmatimonadia</taxon>
        <taxon>Gemmatimonadales</taxon>
        <taxon>Gemmatimonadaceae</taxon>
        <taxon>environmental samples</taxon>
    </lineage>
</organism>
<feature type="binding site" evidence="13">
    <location>
        <position position="124"/>
    </location>
    <ligand>
        <name>substrate</name>
    </ligand>
</feature>
<comment type="function">
    <text evidence="1">Involved in the catabolism of quinolinic acid (QA).</text>
</comment>
<dbReference type="InterPro" id="IPR002638">
    <property type="entry name" value="Quinolinate_PRibosylTrfase_C"/>
</dbReference>
<dbReference type="Gene3D" id="3.20.20.70">
    <property type="entry name" value="Aldolase class I"/>
    <property type="match status" value="1"/>
</dbReference>
<reference evidence="16" key="1">
    <citation type="submission" date="2020-02" db="EMBL/GenBank/DDBJ databases">
        <authorList>
            <person name="Meier V. D."/>
        </authorList>
    </citation>
    <scope>NUCLEOTIDE SEQUENCE</scope>
    <source>
        <strain evidence="16">AVDCRST_MAG11</strain>
    </source>
</reference>
<dbReference type="InterPro" id="IPR022412">
    <property type="entry name" value="Quinolinate_PRibosylTrfase_N"/>
</dbReference>
<evidence type="ECO:0000256" key="7">
    <source>
        <dbReference type="ARBA" id="ARBA00022676"/>
    </source>
</evidence>
<dbReference type="NCBIfam" id="TIGR00078">
    <property type="entry name" value="nadC"/>
    <property type="match status" value="1"/>
</dbReference>
<evidence type="ECO:0000256" key="3">
    <source>
        <dbReference type="ARBA" id="ARBA00009400"/>
    </source>
</evidence>
<dbReference type="PANTHER" id="PTHR32179">
    <property type="entry name" value="NICOTINATE-NUCLEOTIDE PYROPHOSPHORYLASE [CARBOXYLATING]"/>
    <property type="match status" value="1"/>
</dbReference>
<dbReference type="CDD" id="cd01572">
    <property type="entry name" value="QPRTase"/>
    <property type="match status" value="1"/>
</dbReference>
<dbReference type="GO" id="GO:0009435">
    <property type="term" value="P:NAD+ biosynthetic process"/>
    <property type="evidence" value="ECO:0007669"/>
    <property type="project" value="UniProtKB-UniPathway"/>
</dbReference>
<dbReference type="GO" id="GO:0005737">
    <property type="term" value="C:cytoplasm"/>
    <property type="evidence" value="ECO:0007669"/>
    <property type="project" value="TreeGrafter"/>
</dbReference>
<keyword evidence="8 12" id="KW-0808">Transferase</keyword>
<feature type="binding site" evidence="13">
    <location>
        <position position="243"/>
    </location>
    <ligand>
        <name>substrate</name>
    </ligand>
</feature>
<dbReference type="Pfam" id="PF02749">
    <property type="entry name" value="QRPTase_N"/>
    <property type="match status" value="1"/>
</dbReference>
<feature type="binding site" evidence="13">
    <location>
        <begin position="266"/>
        <end position="268"/>
    </location>
    <ligand>
        <name>substrate</name>
    </ligand>
</feature>
<dbReference type="Gene3D" id="3.90.1170.20">
    <property type="entry name" value="Quinolinate phosphoribosyl transferase, N-terminal domain"/>
    <property type="match status" value="1"/>
</dbReference>
<evidence type="ECO:0000256" key="2">
    <source>
        <dbReference type="ARBA" id="ARBA00004893"/>
    </source>
</evidence>
<accession>A0A6J4LI79</accession>
<dbReference type="InterPro" id="IPR036068">
    <property type="entry name" value="Nicotinate_pribotase-like_C"/>
</dbReference>